<dbReference type="AlphaFoldDB" id="A0A1I6QUU3"/>
<dbReference type="InterPro" id="IPR022742">
    <property type="entry name" value="Hydrolase_4"/>
</dbReference>
<organism evidence="2 3">
    <name type="scientific">Zhouia amylolytica</name>
    <dbReference type="NCBI Taxonomy" id="376730"/>
    <lineage>
        <taxon>Bacteria</taxon>
        <taxon>Pseudomonadati</taxon>
        <taxon>Bacteroidota</taxon>
        <taxon>Flavobacteriia</taxon>
        <taxon>Flavobacteriales</taxon>
        <taxon>Flavobacteriaceae</taxon>
        <taxon>Zhouia</taxon>
    </lineage>
</organism>
<dbReference type="PANTHER" id="PTHR11614">
    <property type="entry name" value="PHOSPHOLIPASE-RELATED"/>
    <property type="match status" value="1"/>
</dbReference>
<dbReference type="RefSeq" id="WP_074977215.1">
    <property type="nucleotide sequence ID" value="NZ_FPAG01000002.1"/>
</dbReference>
<dbReference type="InterPro" id="IPR029058">
    <property type="entry name" value="AB_hydrolase_fold"/>
</dbReference>
<dbReference type="EMBL" id="FPAG01000002">
    <property type="protein sequence ID" value="SFS56287.1"/>
    <property type="molecule type" value="Genomic_DNA"/>
</dbReference>
<dbReference type="InterPro" id="IPR051044">
    <property type="entry name" value="MAG_DAG_Lipase"/>
</dbReference>
<name>A0A1I6QUU3_9FLAO</name>
<evidence type="ECO:0000313" key="3">
    <source>
        <dbReference type="Proteomes" id="UP000183209"/>
    </source>
</evidence>
<feature type="domain" description="Serine aminopeptidase S33" evidence="1">
    <location>
        <begin position="24"/>
        <end position="259"/>
    </location>
</feature>
<dbReference type="PRINTS" id="PR00111">
    <property type="entry name" value="ABHYDROLASE"/>
</dbReference>
<proteinExistence type="predicted"/>
<reference evidence="2 3" key="1">
    <citation type="submission" date="2016-10" db="EMBL/GenBank/DDBJ databases">
        <authorList>
            <person name="de Groot N.N."/>
        </authorList>
    </citation>
    <scope>NUCLEOTIDE SEQUENCE [LARGE SCALE GENOMIC DNA]</scope>
    <source>
        <strain evidence="2 3">CGMCC 1.6114</strain>
    </source>
</reference>
<protein>
    <submittedName>
        <fullName evidence="2">Lysophospholipase, alpha-beta hydrolase superfamily</fullName>
    </submittedName>
</protein>
<dbReference type="SUPFAM" id="SSF53474">
    <property type="entry name" value="alpha/beta-Hydrolases"/>
    <property type="match status" value="1"/>
</dbReference>
<dbReference type="Gene3D" id="3.40.50.1820">
    <property type="entry name" value="alpha/beta hydrolase"/>
    <property type="match status" value="1"/>
</dbReference>
<evidence type="ECO:0000313" key="2">
    <source>
        <dbReference type="EMBL" id="SFS56287.1"/>
    </source>
</evidence>
<evidence type="ECO:0000259" key="1">
    <source>
        <dbReference type="Pfam" id="PF12146"/>
    </source>
</evidence>
<dbReference type="Pfam" id="PF12146">
    <property type="entry name" value="Hydrolase_4"/>
    <property type="match status" value="1"/>
</dbReference>
<dbReference type="OrthoDB" id="9780932at2"/>
<dbReference type="Proteomes" id="UP000183209">
    <property type="component" value="Unassembled WGS sequence"/>
</dbReference>
<dbReference type="InterPro" id="IPR000073">
    <property type="entry name" value="AB_hydrolase_1"/>
</dbReference>
<keyword evidence="2" id="KW-0378">Hydrolase</keyword>
<sequence>MQHSEFYFNCHEKKLFGQWWKPQKIRAVIVLVHGMGSHSGRYSSFVVPEFIDKGFAVISFDHFGHGHSEGKRGTCPGYEAVLDSVSEIFQKADEFFKDYPKFLYGHSMGGNVVLNYVAHRNPEVAGVVATSPFLRIAFPTPVWKMTLGKIFYRIAPHVTFSSGIEARYISRDEKEVKRYKEDKLVHDRVSPNFTFPFIEAGENIIGLASKFHHPLLLLHGTDDYITSHYASKAFAKQAENYTDLKLMEGGYHELHNDLDKHEVLNYITNWMESKL</sequence>
<dbReference type="GO" id="GO:0016787">
    <property type="term" value="F:hydrolase activity"/>
    <property type="evidence" value="ECO:0007669"/>
    <property type="project" value="UniProtKB-KW"/>
</dbReference>
<accession>A0A1I6QUU3</accession>
<gene>
    <name evidence="2" type="ORF">SAMN04487906_0897</name>
</gene>